<dbReference type="InterPro" id="IPR035901">
    <property type="entry name" value="GIY-YIG_endonuc_sf"/>
</dbReference>
<evidence type="ECO:0000256" key="1">
    <source>
        <dbReference type="ARBA" id="ARBA00007435"/>
    </source>
</evidence>
<evidence type="ECO:0000259" key="2">
    <source>
        <dbReference type="PROSITE" id="PS50164"/>
    </source>
</evidence>
<sequence>MANGNQAYYFYVLYCADDTFYGGFSTDVMKRFETHQQRRGAKYTRVKKRHPLHLIYSQRFDTKSAALSAEYYFKHQSRRAKELFLAQHQIDWQQYRN</sequence>
<dbReference type="InterPro" id="IPR000305">
    <property type="entry name" value="GIY-YIG_endonuc"/>
</dbReference>
<dbReference type="AlphaFoldDB" id="A0A0R2A6P3"/>
<dbReference type="PANTHER" id="PTHR34477">
    <property type="entry name" value="UPF0213 PROTEIN YHBQ"/>
    <property type="match status" value="1"/>
</dbReference>
<keyword evidence="3" id="KW-0378">Hydrolase</keyword>
<accession>A0A0R2A6P3</accession>
<comment type="similarity">
    <text evidence="1">Belongs to the UPF0213 family.</text>
</comment>
<dbReference type="SUPFAM" id="SSF82771">
    <property type="entry name" value="GIY-YIG endonuclease"/>
    <property type="match status" value="1"/>
</dbReference>
<reference evidence="3 4" key="1">
    <citation type="journal article" date="2015" name="Genome Announc.">
        <title>Expanding the biotechnology potential of lactobacilli through comparative genomics of 213 strains and associated genera.</title>
        <authorList>
            <person name="Sun Z."/>
            <person name="Harris H.M."/>
            <person name="McCann A."/>
            <person name="Guo C."/>
            <person name="Argimon S."/>
            <person name="Zhang W."/>
            <person name="Yang X."/>
            <person name="Jeffery I.B."/>
            <person name="Cooney J.C."/>
            <person name="Kagawa T.F."/>
            <person name="Liu W."/>
            <person name="Song Y."/>
            <person name="Salvetti E."/>
            <person name="Wrobel A."/>
            <person name="Rasinkangas P."/>
            <person name="Parkhill J."/>
            <person name="Rea M.C."/>
            <person name="O'Sullivan O."/>
            <person name="Ritari J."/>
            <person name="Douillard F.P."/>
            <person name="Paul Ross R."/>
            <person name="Yang R."/>
            <person name="Briner A.E."/>
            <person name="Felis G.E."/>
            <person name="de Vos W.M."/>
            <person name="Barrangou R."/>
            <person name="Klaenhammer T.R."/>
            <person name="Caufield P.W."/>
            <person name="Cui Y."/>
            <person name="Zhang H."/>
            <person name="O'Toole P.W."/>
        </authorList>
    </citation>
    <scope>NUCLEOTIDE SEQUENCE [LARGE SCALE GENOMIC DNA]</scope>
    <source>
        <strain evidence="3 4">DSM 20634</strain>
    </source>
</reference>
<protein>
    <submittedName>
        <fullName evidence="3">Endo exonuclease amino terminal GIY-YIG domain-containing protein</fullName>
    </submittedName>
</protein>
<proteinExistence type="inferred from homology"/>
<dbReference type="Gene3D" id="3.40.1440.10">
    <property type="entry name" value="GIY-YIG endonuclease"/>
    <property type="match status" value="1"/>
</dbReference>
<comment type="caution">
    <text evidence="3">The sequence shown here is derived from an EMBL/GenBank/DDBJ whole genome shotgun (WGS) entry which is preliminary data.</text>
</comment>
<evidence type="ECO:0000313" key="4">
    <source>
        <dbReference type="Proteomes" id="UP000051733"/>
    </source>
</evidence>
<dbReference type="PANTHER" id="PTHR34477:SF1">
    <property type="entry name" value="UPF0213 PROTEIN YHBQ"/>
    <property type="match status" value="1"/>
</dbReference>
<dbReference type="STRING" id="1423813.FC26_GL002021"/>
<dbReference type="PATRIC" id="fig|1423813.3.peg.2058"/>
<evidence type="ECO:0000313" key="3">
    <source>
        <dbReference type="EMBL" id="KRM62447.1"/>
    </source>
</evidence>
<dbReference type="CDD" id="cd10456">
    <property type="entry name" value="GIY-YIG_UPF0213"/>
    <property type="match status" value="1"/>
</dbReference>
<dbReference type="OrthoDB" id="9807770at2"/>
<keyword evidence="4" id="KW-1185">Reference proteome</keyword>
<dbReference type="PROSITE" id="PS50164">
    <property type="entry name" value="GIY_YIG"/>
    <property type="match status" value="1"/>
</dbReference>
<dbReference type="InterPro" id="IPR050190">
    <property type="entry name" value="UPF0213_domain"/>
</dbReference>
<gene>
    <name evidence="3" type="ORF">FC26_GL002021</name>
</gene>
<dbReference type="GO" id="GO:0004527">
    <property type="term" value="F:exonuclease activity"/>
    <property type="evidence" value="ECO:0007669"/>
    <property type="project" value="UniProtKB-KW"/>
</dbReference>
<dbReference type="Pfam" id="PF01541">
    <property type="entry name" value="GIY-YIG"/>
    <property type="match status" value="1"/>
</dbReference>
<dbReference type="RefSeq" id="WP_057777147.1">
    <property type="nucleotide sequence ID" value="NZ_AYYY01000005.1"/>
</dbReference>
<dbReference type="EMBL" id="AYYY01000005">
    <property type="protein sequence ID" value="KRM62447.1"/>
    <property type="molecule type" value="Genomic_DNA"/>
</dbReference>
<organism evidence="3 4">
    <name type="scientific">Paucilactobacillus vaccinostercus DSM 20634</name>
    <dbReference type="NCBI Taxonomy" id="1423813"/>
    <lineage>
        <taxon>Bacteria</taxon>
        <taxon>Bacillati</taxon>
        <taxon>Bacillota</taxon>
        <taxon>Bacilli</taxon>
        <taxon>Lactobacillales</taxon>
        <taxon>Lactobacillaceae</taxon>
        <taxon>Paucilactobacillus</taxon>
    </lineage>
</organism>
<keyword evidence="3" id="KW-0269">Exonuclease</keyword>
<keyword evidence="3" id="KW-0540">Nuclease</keyword>
<feature type="domain" description="GIY-YIG" evidence="2">
    <location>
        <begin position="6"/>
        <end position="83"/>
    </location>
</feature>
<name>A0A0R2A6P3_9LACO</name>
<dbReference type="Proteomes" id="UP000051733">
    <property type="component" value="Unassembled WGS sequence"/>
</dbReference>